<name>A0A6H0XTF9_9PEZI</name>
<dbReference type="Proteomes" id="UP000503462">
    <property type="component" value="Chromosome 2"/>
</dbReference>
<protein>
    <recommendedName>
        <fullName evidence="4">Conidiation-specific protein 8</fullName>
    </recommendedName>
</protein>
<evidence type="ECO:0000256" key="1">
    <source>
        <dbReference type="SAM" id="MobiDB-lite"/>
    </source>
</evidence>
<organism evidence="2 3">
    <name type="scientific">Peltaster fructicola</name>
    <dbReference type="NCBI Taxonomy" id="286661"/>
    <lineage>
        <taxon>Eukaryota</taxon>
        <taxon>Fungi</taxon>
        <taxon>Dikarya</taxon>
        <taxon>Ascomycota</taxon>
        <taxon>Pezizomycotina</taxon>
        <taxon>Dothideomycetes</taxon>
        <taxon>Dothideomycetes incertae sedis</taxon>
        <taxon>Peltaster</taxon>
    </lineage>
</organism>
<proteinExistence type="predicted"/>
<dbReference type="OrthoDB" id="4158609at2759"/>
<keyword evidence="3" id="KW-1185">Reference proteome</keyword>
<feature type="region of interest" description="Disordered" evidence="1">
    <location>
        <begin position="1"/>
        <end position="69"/>
    </location>
</feature>
<dbReference type="EMBL" id="CP051140">
    <property type="protein sequence ID" value="QIW98002.1"/>
    <property type="molecule type" value="Genomic_DNA"/>
</dbReference>
<gene>
    <name evidence="2" type="ORF">AMS68_003520</name>
</gene>
<evidence type="ECO:0000313" key="2">
    <source>
        <dbReference type="EMBL" id="QIW98002.1"/>
    </source>
</evidence>
<reference evidence="2 3" key="1">
    <citation type="journal article" date="2016" name="Sci. Rep.">
        <title>Peltaster fructicola genome reveals evolution from an invasive phytopathogen to an ectophytic parasite.</title>
        <authorList>
            <person name="Xu C."/>
            <person name="Chen H."/>
            <person name="Gleason M.L."/>
            <person name="Xu J.R."/>
            <person name="Liu H."/>
            <person name="Zhang R."/>
            <person name="Sun G."/>
        </authorList>
    </citation>
    <scope>NUCLEOTIDE SEQUENCE [LARGE SCALE GENOMIC DNA]</scope>
    <source>
        <strain evidence="2 3">LNHT1506</strain>
    </source>
</reference>
<feature type="compositionally biased region" description="Polar residues" evidence="1">
    <location>
        <begin position="1"/>
        <end position="12"/>
    </location>
</feature>
<dbReference type="AlphaFoldDB" id="A0A6H0XTF9"/>
<evidence type="ECO:0008006" key="4">
    <source>
        <dbReference type="Google" id="ProtNLM"/>
    </source>
</evidence>
<accession>A0A6H0XTF9</accession>
<feature type="compositionally biased region" description="Polar residues" evidence="1">
    <location>
        <begin position="58"/>
        <end position="69"/>
    </location>
</feature>
<sequence>MTQDTQPASTSPVRKDSSERRQSSGMFANLQQAKRDPQNANATSRRLSAAEHRGAPNAFSSLWNSTFRS</sequence>
<feature type="compositionally biased region" description="Polar residues" evidence="1">
    <location>
        <begin position="23"/>
        <end position="46"/>
    </location>
</feature>
<evidence type="ECO:0000313" key="3">
    <source>
        <dbReference type="Proteomes" id="UP000503462"/>
    </source>
</evidence>
<feature type="compositionally biased region" description="Basic and acidic residues" evidence="1">
    <location>
        <begin position="13"/>
        <end position="22"/>
    </location>
</feature>